<dbReference type="Proteomes" id="UP000325313">
    <property type="component" value="Unassembled WGS sequence"/>
</dbReference>
<gene>
    <name evidence="1" type="ORF">PGTUg99_007852</name>
</gene>
<evidence type="ECO:0000313" key="2">
    <source>
        <dbReference type="Proteomes" id="UP000325313"/>
    </source>
</evidence>
<organism evidence="1 2">
    <name type="scientific">Puccinia graminis f. sp. tritici</name>
    <dbReference type="NCBI Taxonomy" id="56615"/>
    <lineage>
        <taxon>Eukaryota</taxon>
        <taxon>Fungi</taxon>
        <taxon>Dikarya</taxon>
        <taxon>Basidiomycota</taxon>
        <taxon>Pucciniomycotina</taxon>
        <taxon>Pucciniomycetes</taxon>
        <taxon>Pucciniales</taxon>
        <taxon>Pucciniaceae</taxon>
        <taxon>Puccinia</taxon>
    </lineage>
</organism>
<dbReference type="EMBL" id="VDEP01000272">
    <property type="protein sequence ID" value="KAA1115600.1"/>
    <property type="molecule type" value="Genomic_DNA"/>
</dbReference>
<accession>A0A5B0QQZ0</accession>
<sequence>MENTAMNVGKVKEKSKTASDFNPHVIELRPEDEERTTVYEAYPATTGFQCSNWTKRR</sequence>
<evidence type="ECO:0000313" key="1">
    <source>
        <dbReference type="EMBL" id="KAA1115600.1"/>
    </source>
</evidence>
<dbReference type="AlphaFoldDB" id="A0A5B0QQZ0"/>
<proteinExistence type="predicted"/>
<reference evidence="1 2" key="1">
    <citation type="submission" date="2019-05" db="EMBL/GenBank/DDBJ databases">
        <title>Emergence of the Ug99 lineage of the wheat stem rust pathogen through somatic hybridization.</title>
        <authorList>
            <person name="Li F."/>
            <person name="Upadhyaya N.M."/>
            <person name="Sperschneider J."/>
            <person name="Matny O."/>
            <person name="Nguyen-Phuc H."/>
            <person name="Mago R."/>
            <person name="Raley C."/>
            <person name="Miller M.E."/>
            <person name="Silverstein K.A.T."/>
            <person name="Henningsen E."/>
            <person name="Hirsch C.D."/>
            <person name="Visser B."/>
            <person name="Pretorius Z.A."/>
            <person name="Steffenson B.J."/>
            <person name="Schwessinger B."/>
            <person name="Dodds P.N."/>
            <person name="Figueroa M."/>
        </authorList>
    </citation>
    <scope>NUCLEOTIDE SEQUENCE [LARGE SCALE GENOMIC DNA]</scope>
    <source>
        <strain evidence="1 2">Ug99</strain>
    </source>
</reference>
<protein>
    <submittedName>
        <fullName evidence="1">Uncharacterized protein</fullName>
    </submittedName>
</protein>
<name>A0A5B0QQZ0_PUCGR</name>
<comment type="caution">
    <text evidence="1">The sequence shown here is derived from an EMBL/GenBank/DDBJ whole genome shotgun (WGS) entry which is preliminary data.</text>
</comment>